<dbReference type="AlphaFoldDB" id="A0A4Z0L847"/>
<comment type="caution">
    <text evidence="2">The sequence shown here is derived from an EMBL/GenBank/DDBJ whole genome shotgun (WGS) entry which is preliminary data.</text>
</comment>
<gene>
    <name evidence="2" type="ORF">E4635_11325</name>
</gene>
<proteinExistence type="predicted"/>
<dbReference type="RefSeq" id="WP_135526800.1">
    <property type="nucleotide sequence ID" value="NZ_SRLH01000005.1"/>
</dbReference>
<feature type="coiled-coil region" evidence="1">
    <location>
        <begin position="66"/>
        <end position="100"/>
    </location>
</feature>
<keyword evidence="3" id="KW-1185">Reference proteome</keyword>
<dbReference type="EMBL" id="SRLH01000005">
    <property type="protein sequence ID" value="TGD57760.1"/>
    <property type="molecule type" value="Genomic_DNA"/>
</dbReference>
<accession>A0A4Z0L847</accession>
<protein>
    <recommendedName>
        <fullName evidence="4">PorT family protein</fullName>
    </recommendedName>
</protein>
<evidence type="ECO:0000256" key="1">
    <source>
        <dbReference type="SAM" id="Coils"/>
    </source>
</evidence>
<evidence type="ECO:0008006" key="4">
    <source>
        <dbReference type="Google" id="ProtNLM"/>
    </source>
</evidence>
<sequence length="347" mass="39234">MRNLTIYLVVLLCAMMSKIYAQKTFSTKAELIASSISNITKAEKDALKRSVEAVNVELDKGNITKAEADEQKKKLAEATAAQIEKRVAVEEAKLTELVKQKVDGTLSEKSMSAGETFVAIFDNTKAKNDTVERSEKRTTSQFVYAVGVNNLMHDGMLAHSNFRYMGSHFYEWGITYNTRILKANNLLHLTYGFSVMYNTLRATDNRYFVENGNQTNLEVAAMHLKDSRFKNVNLVVPMYLEFDFSGNQIKDDKPFFRTHKSARFGLGGFAGVNLKTKQTLKFEDEVGNSVVQKTKGNFNTNDFVYGVGAYIGYKETSLYIKYDLNPLFKNNAYEQNNISLGVRFDLN</sequence>
<keyword evidence="1" id="KW-0175">Coiled coil</keyword>
<dbReference type="Proteomes" id="UP000297407">
    <property type="component" value="Unassembled WGS sequence"/>
</dbReference>
<reference evidence="2 3" key="1">
    <citation type="submission" date="2019-04" db="EMBL/GenBank/DDBJ databases">
        <title>Flavobacterium sp. strain DS2-A Genome sequencing and assembly.</title>
        <authorList>
            <person name="Kim I."/>
        </authorList>
    </citation>
    <scope>NUCLEOTIDE SEQUENCE [LARGE SCALE GENOMIC DNA]</scope>
    <source>
        <strain evidence="2 3">DS2-A</strain>
    </source>
</reference>
<evidence type="ECO:0000313" key="3">
    <source>
        <dbReference type="Proteomes" id="UP000297407"/>
    </source>
</evidence>
<organism evidence="2 3">
    <name type="scientific">Flavobacterium humi</name>
    <dbReference type="NCBI Taxonomy" id="2562683"/>
    <lineage>
        <taxon>Bacteria</taxon>
        <taxon>Pseudomonadati</taxon>
        <taxon>Bacteroidota</taxon>
        <taxon>Flavobacteriia</taxon>
        <taxon>Flavobacteriales</taxon>
        <taxon>Flavobacteriaceae</taxon>
        <taxon>Flavobacterium</taxon>
    </lineage>
</organism>
<dbReference type="OrthoDB" id="1466811at2"/>
<evidence type="ECO:0000313" key="2">
    <source>
        <dbReference type="EMBL" id="TGD57760.1"/>
    </source>
</evidence>
<name>A0A4Z0L847_9FLAO</name>